<dbReference type="Gene3D" id="3.40.50.10610">
    <property type="entry name" value="ABC-type transport auxiliary lipoprotein component"/>
    <property type="match status" value="1"/>
</dbReference>
<protein>
    <recommendedName>
        <fullName evidence="2">Penicillin-binding protein activator LpoB</fullName>
    </recommendedName>
</protein>
<evidence type="ECO:0008006" key="2">
    <source>
        <dbReference type="Google" id="ProtNLM"/>
    </source>
</evidence>
<organism evidence="1">
    <name type="scientific">marine sediment metagenome</name>
    <dbReference type="NCBI Taxonomy" id="412755"/>
    <lineage>
        <taxon>unclassified sequences</taxon>
        <taxon>metagenomes</taxon>
        <taxon>ecological metagenomes</taxon>
    </lineage>
</organism>
<proteinExistence type="predicted"/>
<dbReference type="AlphaFoldDB" id="X1JQ35"/>
<dbReference type="InterPro" id="IPR014094">
    <property type="entry name" value="LpoB"/>
</dbReference>
<reference evidence="1" key="1">
    <citation type="journal article" date="2014" name="Front. Microbiol.">
        <title>High frequency of phylogenetically diverse reductive dehalogenase-homologous genes in deep subseafloor sedimentary metagenomes.</title>
        <authorList>
            <person name="Kawai M."/>
            <person name="Futagami T."/>
            <person name="Toyoda A."/>
            <person name="Takaki Y."/>
            <person name="Nishi S."/>
            <person name="Hori S."/>
            <person name="Arai W."/>
            <person name="Tsubouchi T."/>
            <person name="Morono Y."/>
            <person name="Uchiyama I."/>
            <person name="Ito T."/>
            <person name="Fujiyama A."/>
            <person name="Inagaki F."/>
            <person name="Takami H."/>
        </authorList>
    </citation>
    <scope>NUCLEOTIDE SEQUENCE</scope>
    <source>
        <strain evidence="1">Expedition CK06-06</strain>
    </source>
</reference>
<feature type="non-terminal residue" evidence="1">
    <location>
        <position position="1"/>
    </location>
</feature>
<accession>X1JQ35</accession>
<dbReference type="Pfam" id="PF13036">
    <property type="entry name" value="LpoB"/>
    <property type="match status" value="1"/>
</dbReference>
<sequence>GDAITLGQLVGADYFLAGDIMSIEKTSGTKTLAYYKLTLRLVDVKTSIIVWADEMELKKISKQSYFDW</sequence>
<evidence type="ECO:0000313" key="1">
    <source>
        <dbReference type="EMBL" id="GAH96861.1"/>
    </source>
</evidence>
<dbReference type="EMBL" id="BARU01048500">
    <property type="protein sequence ID" value="GAH96861.1"/>
    <property type="molecule type" value="Genomic_DNA"/>
</dbReference>
<gene>
    <name evidence="1" type="ORF">S03H2_72047</name>
</gene>
<name>X1JQ35_9ZZZZ</name>
<comment type="caution">
    <text evidence="1">The sequence shown here is derived from an EMBL/GenBank/DDBJ whole genome shotgun (WGS) entry which is preliminary data.</text>
</comment>